<dbReference type="GO" id="GO:0005886">
    <property type="term" value="C:plasma membrane"/>
    <property type="evidence" value="ECO:0007669"/>
    <property type="project" value="UniProtKB-SubCell"/>
</dbReference>
<feature type="transmembrane region" description="Helical" evidence="7">
    <location>
        <begin position="54"/>
        <end position="74"/>
    </location>
</feature>
<dbReference type="Gene3D" id="1.20.120.80">
    <property type="entry name" value="Cytochrome c oxidase, subunit III, four-helix bundle"/>
    <property type="match status" value="1"/>
</dbReference>
<evidence type="ECO:0000256" key="5">
    <source>
        <dbReference type="ARBA" id="ARBA00023136"/>
    </source>
</evidence>
<dbReference type="PANTHER" id="PTHR11403">
    <property type="entry name" value="CYTOCHROME C OXIDASE SUBUNIT III"/>
    <property type="match status" value="1"/>
</dbReference>
<feature type="transmembrane region" description="Helical" evidence="7">
    <location>
        <begin position="167"/>
        <end position="185"/>
    </location>
</feature>
<comment type="subcellular location">
    <subcellularLocation>
        <location evidence="6">Cell membrane</location>
        <topology evidence="6">Multi-pass membrane protein</topology>
    </subcellularLocation>
    <subcellularLocation>
        <location evidence="1">Membrane</location>
        <topology evidence="1">Multi-pass membrane protein</topology>
    </subcellularLocation>
</comment>
<accession>A0A1C3E6U6</accession>
<dbReference type="InterPro" id="IPR000298">
    <property type="entry name" value="Cyt_c_oxidase-like_su3"/>
</dbReference>
<feature type="transmembrane region" description="Helical" evidence="7">
    <location>
        <begin position="12"/>
        <end position="34"/>
    </location>
</feature>
<evidence type="ECO:0000313" key="10">
    <source>
        <dbReference type="Proteomes" id="UP000094828"/>
    </source>
</evidence>
<dbReference type="InterPro" id="IPR013833">
    <property type="entry name" value="Cyt_c_oxidase_su3_a-hlx"/>
</dbReference>
<evidence type="ECO:0000256" key="3">
    <source>
        <dbReference type="ARBA" id="ARBA00022692"/>
    </source>
</evidence>
<dbReference type="OrthoDB" id="261701at2"/>
<dbReference type="Proteomes" id="UP000094828">
    <property type="component" value="Unassembled WGS sequence"/>
</dbReference>
<dbReference type="GO" id="GO:0019646">
    <property type="term" value="P:aerobic electron transport chain"/>
    <property type="evidence" value="ECO:0007669"/>
    <property type="project" value="InterPro"/>
</dbReference>
<dbReference type="STRING" id="1841610.A6X21_10840"/>
<dbReference type="RefSeq" id="WP_068850852.1">
    <property type="nucleotide sequence ID" value="NZ_LYDR01000150.1"/>
</dbReference>
<keyword evidence="10" id="KW-1185">Reference proteome</keyword>
<sequence>MPARRVIVQVEIGVYLMIASLAIFFISGIAAFVIVRNRLPETATDSGDFPIGLWISTAFLLAGSVSIQKALSAVKRERQKPFRQWLILAGVMGTLFLISQTISLWQLLEIHWQVLKETRIWGFLFLLILLHAVHFVAGLGVLYGVIYYSLKGRFDHEYYSSVKMTAVYWHFLDAVWIAMLIMFLMTT</sequence>
<feature type="domain" description="Heme-copper oxidase subunit III family profile" evidence="8">
    <location>
        <begin position="1"/>
        <end position="187"/>
    </location>
</feature>
<evidence type="ECO:0000313" key="9">
    <source>
        <dbReference type="EMBL" id="ODA28975.1"/>
    </source>
</evidence>
<dbReference type="InterPro" id="IPR035973">
    <property type="entry name" value="Cyt_c_oxidase_su3-like_sf"/>
</dbReference>
<dbReference type="SUPFAM" id="SSF81452">
    <property type="entry name" value="Cytochrome c oxidase subunit III-like"/>
    <property type="match status" value="1"/>
</dbReference>
<reference evidence="9 10" key="1">
    <citation type="submission" date="2016-05" db="EMBL/GenBank/DDBJ databases">
        <title>Genomic and physiological characterization of Planctopirus sp. isolated from fresh water lake.</title>
        <authorList>
            <person name="Subhash Y."/>
            <person name="Ramana C."/>
        </authorList>
    </citation>
    <scope>NUCLEOTIDE SEQUENCE [LARGE SCALE GENOMIC DNA]</scope>
    <source>
        <strain evidence="9 10">JC280</strain>
    </source>
</reference>
<keyword evidence="4 7" id="KW-1133">Transmembrane helix</keyword>
<evidence type="ECO:0000256" key="1">
    <source>
        <dbReference type="ARBA" id="ARBA00004141"/>
    </source>
</evidence>
<evidence type="ECO:0000256" key="4">
    <source>
        <dbReference type="ARBA" id="ARBA00022989"/>
    </source>
</evidence>
<gene>
    <name evidence="9" type="ORF">A6X21_10840</name>
</gene>
<proteinExistence type="inferred from homology"/>
<dbReference type="PROSITE" id="PS50253">
    <property type="entry name" value="COX3"/>
    <property type="match status" value="1"/>
</dbReference>
<evidence type="ECO:0000256" key="7">
    <source>
        <dbReference type="SAM" id="Phobius"/>
    </source>
</evidence>
<keyword evidence="3 6" id="KW-0812">Transmembrane</keyword>
<comment type="caution">
    <text evidence="9">The sequence shown here is derived from an EMBL/GenBank/DDBJ whole genome shotgun (WGS) entry which is preliminary data.</text>
</comment>
<evidence type="ECO:0000256" key="6">
    <source>
        <dbReference type="RuleBase" id="RU003376"/>
    </source>
</evidence>
<dbReference type="EMBL" id="LYDR01000150">
    <property type="protein sequence ID" value="ODA28975.1"/>
    <property type="molecule type" value="Genomic_DNA"/>
</dbReference>
<name>A0A1C3E6U6_9PLAN</name>
<evidence type="ECO:0000259" key="8">
    <source>
        <dbReference type="PROSITE" id="PS50253"/>
    </source>
</evidence>
<comment type="similarity">
    <text evidence="2 6">Belongs to the cytochrome c oxidase subunit 3 family.</text>
</comment>
<feature type="transmembrane region" description="Helical" evidence="7">
    <location>
        <begin position="86"/>
        <end position="108"/>
    </location>
</feature>
<dbReference type="PANTHER" id="PTHR11403:SF10">
    <property type="entry name" value="CYTOCHROME C OXIDASE"/>
    <property type="match status" value="1"/>
</dbReference>
<protein>
    <recommendedName>
        <fullName evidence="8">Heme-copper oxidase subunit III family profile domain-containing protein</fullName>
    </recommendedName>
</protein>
<dbReference type="InterPro" id="IPR024791">
    <property type="entry name" value="Cyt_c/ubiquinol_Oxase_su3"/>
</dbReference>
<organism evidence="9 10">
    <name type="scientific">Planctopirus hydrillae</name>
    <dbReference type="NCBI Taxonomy" id="1841610"/>
    <lineage>
        <taxon>Bacteria</taxon>
        <taxon>Pseudomonadati</taxon>
        <taxon>Planctomycetota</taxon>
        <taxon>Planctomycetia</taxon>
        <taxon>Planctomycetales</taxon>
        <taxon>Planctomycetaceae</taxon>
        <taxon>Planctopirus</taxon>
    </lineage>
</organism>
<dbReference type="GO" id="GO:0004129">
    <property type="term" value="F:cytochrome-c oxidase activity"/>
    <property type="evidence" value="ECO:0007669"/>
    <property type="project" value="InterPro"/>
</dbReference>
<dbReference type="AlphaFoldDB" id="A0A1C3E6U6"/>
<keyword evidence="5 7" id="KW-0472">Membrane</keyword>
<evidence type="ECO:0000256" key="2">
    <source>
        <dbReference type="ARBA" id="ARBA00010581"/>
    </source>
</evidence>
<feature type="transmembrane region" description="Helical" evidence="7">
    <location>
        <begin position="120"/>
        <end position="146"/>
    </location>
</feature>